<dbReference type="InterPro" id="IPR006056">
    <property type="entry name" value="RidA"/>
</dbReference>
<accession>A0A5E4Z7Z7</accession>
<keyword evidence="4" id="KW-1185">Reference proteome</keyword>
<dbReference type="InterPro" id="IPR035959">
    <property type="entry name" value="RutC-like_sf"/>
</dbReference>
<dbReference type="GO" id="GO:0005829">
    <property type="term" value="C:cytosol"/>
    <property type="evidence" value="ECO:0007669"/>
    <property type="project" value="TreeGrafter"/>
</dbReference>
<proteinExistence type="inferred from homology"/>
<dbReference type="InterPro" id="IPR006175">
    <property type="entry name" value="YjgF/YER057c/UK114"/>
</dbReference>
<dbReference type="PANTHER" id="PTHR11803:SF39">
    <property type="entry name" value="2-IMINOBUTANOATE_2-IMINOPROPANOATE DEAMINASE"/>
    <property type="match status" value="1"/>
</dbReference>
<sequence length="152" mass="16598">MNKVRTLIATVLATVAVSAIAAEPQYLNSGKVMKGSFPFTEAVKVGNMLYLSGQLGIVPETQKLAPGGVEAESHQMMRNIKTVLETNGYAMDNVVKCTVFLADMKEWPAFNDIYKRYFTEGKYPARSAFGVNGMAFDARVEVECMASKSPEA</sequence>
<dbReference type="SUPFAM" id="SSF55298">
    <property type="entry name" value="YjgF-like"/>
    <property type="match status" value="1"/>
</dbReference>
<feature type="signal peptide" evidence="2">
    <location>
        <begin position="1"/>
        <end position="21"/>
    </location>
</feature>
<dbReference type="FunFam" id="3.30.1330.40:FF:000001">
    <property type="entry name" value="L-PSP family endoribonuclease"/>
    <property type="match status" value="1"/>
</dbReference>
<dbReference type="EMBL" id="CABPSM010000027">
    <property type="protein sequence ID" value="VVE57266.1"/>
    <property type="molecule type" value="Genomic_DNA"/>
</dbReference>
<dbReference type="PANTHER" id="PTHR11803">
    <property type="entry name" value="2-IMINOBUTANOATE/2-IMINOPROPANOATE DEAMINASE RIDA"/>
    <property type="match status" value="1"/>
</dbReference>
<comment type="similarity">
    <text evidence="1">Belongs to the RutC family.</text>
</comment>
<reference evidence="3 4" key="1">
    <citation type="submission" date="2019-08" db="EMBL/GenBank/DDBJ databases">
        <authorList>
            <person name="Peeters C."/>
        </authorList>
    </citation>
    <scope>NUCLEOTIDE SEQUENCE [LARGE SCALE GENOMIC DNA]</scope>
    <source>
        <strain evidence="3 4">LMG 31112</strain>
    </source>
</reference>
<dbReference type="AlphaFoldDB" id="A0A5E4Z7Z7"/>
<dbReference type="Gene3D" id="3.30.1330.40">
    <property type="entry name" value="RutC-like"/>
    <property type="match status" value="1"/>
</dbReference>
<evidence type="ECO:0000256" key="2">
    <source>
        <dbReference type="SAM" id="SignalP"/>
    </source>
</evidence>
<evidence type="ECO:0000313" key="3">
    <source>
        <dbReference type="EMBL" id="VVE57266.1"/>
    </source>
</evidence>
<dbReference type="RefSeq" id="WP_150624353.1">
    <property type="nucleotide sequence ID" value="NZ_CABPSM010000027.1"/>
</dbReference>
<evidence type="ECO:0000313" key="4">
    <source>
        <dbReference type="Proteomes" id="UP000343317"/>
    </source>
</evidence>
<organism evidence="3 4">
    <name type="scientific">Pandoraea horticolens</name>
    <dbReference type="NCBI Taxonomy" id="2508298"/>
    <lineage>
        <taxon>Bacteria</taxon>
        <taxon>Pseudomonadati</taxon>
        <taxon>Pseudomonadota</taxon>
        <taxon>Betaproteobacteria</taxon>
        <taxon>Burkholderiales</taxon>
        <taxon>Burkholderiaceae</taxon>
        <taxon>Pandoraea</taxon>
    </lineage>
</organism>
<evidence type="ECO:0000256" key="1">
    <source>
        <dbReference type="ARBA" id="ARBA00010552"/>
    </source>
</evidence>
<gene>
    <name evidence="3" type="ORF">PHO31112_05173</name>
</gene>
<keyword evidence="2" id="KW-0732">Signal</keyword>
<feature type="chain" id="PRO_5022720060" evidence="2">
    <location>
        <begin position="22"/>
        <end position="152"/>
    </location>
</feature>
<name>A0A5E4Z7Z7_9BURK</name>
<dbReference type="GO" id="GO:0019239">
    <property type="term" value="F:deaminase activity"/>
    <property type="evidence" value="ECO:0007669"/>
    <property type="project" value="TreeGrafter"/>
</dbReference>
<dbReference type="Pfam" id="PF01042">
    <property type="entry name" value="Ribonuc_L-PSP"/>
    <property type="match status" value="1"/>
</dbReference>
<protein>
    <submittedName>
        <fullName evidence="3">Endoribonuclease L-PSP</fullName>
    </submittedName>
</protein>
<dbReference type="CDD" id="cd00448">
    <property type="entry name" value="YjgF_YER057c_UK114_family"/>
    <property type="match status" value="1"/>
</dbReference>
<dbReference type="Proteomes" id="UP000343317">
    <property type="component" value="Unassembled WGS sequence"/>
</dbReference>
<dbReference type="NCBIfam" id="TIGR00004">
    <property type="entry name" value="Rid family detoxifying hydrolase"/>
    <property type="match status" value="1"/>
</dbReference>